<protein>
    <recommendedName>
        <fullName evidence="1">RNA-directed DNA polymerase</fullName>
        <ecNumber evidence="1">2.7.7.49</ecNumber>
    </recommendedName>
</protein>
<dbReference type="EMBL" id="CADCXV010000657">
    <property type="protein sequence ID" value="CAB0031837.1"/>
    <property type="molecule type" value="Genomic_DNA"/>
</dbReference>
<reference evidence="14 15" key="1">
    <citation type="submission" date="2020-02" db="EMBL/GenBank/DDBJ databases">
        <authorList>
            <person name="Ferguson B K."/>
        </authorList>
    </citation>
    <scope>NUCLEOTIDE SEQUENCE [LARGE SCALE GENOMIC DNA]</scope>
</reference>
<dbReference type="Pfam" id="PF00078">
    <property type="entry name" value="RVT_1"/>
    <property type="match status" value="1"/>
</dbReference>
<name>A0A6H5I1D9_9HYME</name>
<dbReference type="InterPro" id="IPR043502">
    <property type="entry name" value="DNA/RNA_pol_sf"/>
</dbReference>
<dbReference type="AlphaFoldDB" id="A0A6H5I1D9"/>
<proteinExistence type="predicted"/>
<evidence type="ECO:0000256" key="5">
    <source>
        <dbReference type="ARBA" id="ARBA00022723"/>
    </source>
</evidence>
<dbReference type="InterPro" id="IPR007051">
    <property type="entry name" value="CHORD_dom"/>
</dbReference>
<evidence type="ECO:0000259" key="13">
    <source>
        <dbReference type="PROSITE" id="PS51401"/>
    </source>
</evidence>
<evidence type="ECO:0000256" key="9">
    <source>
        <dbReference type="ARBA" id="ARBA00022833"/>
    </source>
</evidence>
<evidence type="ECO:0000256" key="8">
    <source>
        <dbReference type="ARBA" id="ARBA00022801"/>
    </source>
</evidence>
<dbReference type="SUPFAM" id="SSF56672">
    <property type="entry name" value="DNA/RNA polymerases"/>
    <property type="match status" value="1"/>
</dbReference>
<evidence type="ECO:0000256" key="11">
    <source>
        <dbReference type="SAM" id="MobiDB-lite"/>
    </source>
</evidence>
<feature type="region of interest" description="Disordered" evidence="11">
    <location>
        <begin position="24"/>
        <end position="58"/>
    </location>
</feature>
<keyword evidence="5" id="KW-0479">Metal-binding</keyword>
<keyword evidence="8" id="KW-0378">Hydrolase</keyword>
<dbReference type="Pfam" id="PF04968">
    <property type="entry name" value="CHORD"/>
    <property type="match status" value="2"/>
</dbReference>
<keyword evidence="10" id="KW-0695">RNA-directed DNA polymerase</keyword>
<keyword evidence="4" id="KW-0540">Nuclease</keyword>
<dbReference type="InterPro" id="IPR043128">
    <property type="entry name" value="Rev_trsase/Diguanyl_cyclase"/>
</dbReference>
<accession>A0A6H5I1D9</accession>
<evidence type="ECO:0000256" key="10">
    <source>
        <dbReference type="ARBA" id="ARBA00022918"/>
    </source>
</evidence>
<keyword evidence="9" id="KW-0862">Zinc</keyword>
<dbReference type="SUPFAM" id="SSF49764">
    <property type="entry name" value="HSP20-like chaperones"/>
    <property type="match status" value="1"/>
</dbReference>
<evidence type="ECO:0000256" key="2">
    <source>
        <dbReference type="ARBA" id="ARBA00022679"/>
    </source>
</evidence>
<dbReference type="Proteomes" id="UP000479190">
    <property type="component" value="Unassembled WGS sequence"/>
</dbReference>
<dbReference type="PROSITE" id="PS51401">
    <property type="entry name" value="CHORD"/>
    <property type="match status" value="2"/>
</dbReference>
<feature type="domain" description="CHORD" evidence="13">
    <location>
        <begin position="686"/>
        <end position="745"/>
    </location>
</feature>
<feature type="domain" description="CHORD" evidence="13">
    <location>
        <begin position="546"/>
        <end position="605"/>
    </location>
</feature>
<dbReference type="Gene3D" id="4.10.1130.20">
    <property type="match status" value="2"/>
</dbReference>
<dbReference type="InterPro" id="IPR008978">
    <property type="entry name" value="HSP20-like_chaperone"/>
</dbReference>
<evidence type="ECO:0000256" key="1">
    <source>
        <dbReference type="ARBA" id="ARBA00012493"/>
    </source>
</evidence>
<dbReference type="GO" id="GO:0046872">
    <property type="term" value="F:metal ion binding"/>
    <property type="evidence" value="ECO:0007669"/>
    <property type="project" value="UniProtKB-KW"/>
</dbReference>
<keyword evidence="3" id="KW-0548">Nucleotidyltransferase</keyword>
<dbReference type="OrthoDB" id="10261079at2759"/>
<dbReference type="EC" id="2.7.7.49" evidence="1"/>
<dbReference type="Pfam" id="PF17917">
    <property type="entry name" value="RT_RNaseH"/>
    <property type="match status" value="1"/>
</dbReference>
<dbReference type="FunFam" id="3.30.70.270:FF:000020">
    <property type="entry name" value="Transposon Tf2-6 polyprotein-like Protein"/>
    <property type="match status" value="1"/>
</dbReference>
<evidence type="ECO:0000256" key="7">
    <source>
        <dbReference type="ARBA" id="ARBA00022759"/>
    </source>
</evidence>
<gene>
    <name evidence="14" type="ORF">TBRA_LOCUS3795</name>
</gene>
<dbReference type="Gene3D" id="3.30.70.270">
    <property type="match status" value="2"/>
</dbReference>
<keyword evidence="2" id="KW-0808">Transferase</keyword>
<dbReference type="Gene3D" id="2.60.40.790">
    <property type="match status" value="1"/>
</dbReference>
<dbReference type="InterPro" id="IPR007052">
    <property type="entry name" value="CS_dom"/>
</dbReference>
<evidence type="ECO:0000313" key="15">
    <source>
        <dbReference type="Proteomes" id="UP000479190"/>
    </source>
</evidence>
<evidence type="ECO:0000256" key="3">
    <source>
        <dbReference type="ARBA" id="ARBA00022695"/>
    </source>
</evidence>
<dbReference type="CDD" id="cd09274">
    <property type="entry name" value="RNase_HI_RT_Ty3"/>
    <property type="match status" value="1"/>
</dbReference>
<organism evidence="14 15">
    <name type="scientific">Trichogramma brassicae</name>
    <dbReference type="NCBI Taxonomy" id="86971"/>
    <lineage>
        <taxon>Eukaryota</taxon>
        <taxon>Metazoa</taxon>
        <taxon>Ecdysozoa</taxon>
        <taxon>Arthropoda</taxon>
        <taxon>Hexapoda</taxon>
        <taxon>Insecta</taxon>
        <taxon>Pterygota</taxon>
        <taxon>Neoptera</taxon>
        <taxon>Endopterygota</taxon>
        <taxon>Hymenoptera</taxon>
        <taxon>Apocrita</taxon>
        <taxon>Proctotrupomorpha</taxon>
        <taxon>Chalcidoidea</taxon>
        <taxon>Trichogrammatidae</taxon>
        <taxon>Trichogramma</taxon>
    </lineage>
</organism>
<evidence type="ECO:0000256" key="6">
    <source>
        <dbReference type="ARBA" id="ARBA00022737"/>
    </source>
</evidence>
<feature type="domain" description="CS" evidence="12">
    <location>
        <begin position="755"/>
        <end position="845"/>
    </location>
</feature>
<evidence type="ECO:0000256" key="4">
    <source>
        <dbReference type="ARBA" id="ARBA00022722"/>
    </source>
</evidence>
<dbReference type="InterPro" id="IPR041373">
    <property type="entry name" value="RT_RNaseH"/>
</dbReference>
<sequence>MSNSYLDENDLLRTITEFEGLEQARKQRIDSQTAASKTTAHDDRRKGKHGRFSTRVPADSVDGARKRENGFYYTPDETGQFERAMFGLMNAPFYFSKLMKKVFGNFQNKLALFFFDDMLVYAKSWDELLEKLETILQLLRDARLMLKLRKCRFGLEEVEYVGLIVGKNGIKPGERKIVAISEFPAPRNEHEVRRFIGMASYFRRFVRNFAQIAAPLSALLKKDTKFAWGEKQQSAFDEIKTILSSRPVLIPYNAKASKTELHCDASADGLGAMLFQASADDVLHPVYAISRRTTDVERMYHSTKLELLCIVWAMERLRPLLIGIPFVVYTDCEALIYVNSLKTKKPQIVRWLGEIADFEYEIRHRKGVNMQHVDALSRAPVEAAEIELADARVLNVNIHEGEILMYQHRDDNLKRKIEILQKSERDRTRREKGEVSGFVLRGGGVLYKIDDGTEVERMSVHEYKQRARAYDPIRQSALYARAPQQRVEDVCASQTSCSRGAGWTRAVRATAVVVEVAREMHLCDSVFVETSTSQVLSQAGHDFNQPRGIAGSQRRHQASDIAESCRHHPGHPVFHDAYKSWSCCKKKCTDFTEFLNIVGCTRSKHSNEKPAAPVKPKQDDDELNKIIAEARLPSKKDEVVARPSIKSLMIDLKPKVSPKLLEQLEGLTTSKRSHENSTTVVVGQNCTNNCCKGTYLGPSSNEEVCVYHPGVPIFHEGLKYWSCCQKKTTDFNVFMEQKGCTEGSHVWTKQTYGKKVNCRLDWHQTATHVIISIFGKKYDPKFSSIKLNPVRLLVDLYFPEESSNYKLDLELQGVVVVEQSSVTMLPTKTEIELRKAGPGSWSRLEIPKKNIDGEEIHNTDDKEDLSNKVDAVDLSDL</sequence>
<keyword evidence="6" id="KW-0677">Repeat</keyword>
<evidence type="ECO:0000259" key="12">
    <source>
        <dbReference type="PROSITE" id="PS51203"/>
    </source>
</evidence>
<dbReference type="CDD" id="cd01647">
    <property type="entry name" value="RT_LTR"/>
    <property type="match status" value="1"/>
</dbReference>
<dbReference type="InterPro" id="IPR039790">
    <property type="entry name" value="CHRD1"/>
</dbReference>
<dbReference type="PANTHER" id="PTHR46983">
    <property type="entry name" value="CYSTEINE AND HISTIDINE-RICH DOMAIN-CONTAINING PROTEIN 1"/>
    <property type="match status" value="1"/>
</dbReference>
<keyword evidence="7" id="KW-0255">Endonuclease</keyword>
<dbReference type="PROSITE" id="PS51203">
    <property type="entry name" value="CS"/>
    <property type="match status" value="1"/>
</dbReference>
<dbReference type="PANTHER" id="PTHR46983:SF3">
    <property type="entry name" value="CHPADIPLOID STATE MAINTENANCE PROTEIN CHPA"/>
    <property type="match status" value="1"/>
</dbReference>
<dbReference type="Pfam" id="PF04969">
    <property type="entry name" value="CS"/>
    <property type="match status" value="1"/>
</dbReference>
<dbReference type="InterPro" id="IPR000477">
    <property type="entry name" value="RT_dom"/>
</dbReference>
<keyword evidence="15" id="KW-1185">Reference proteome</keyword>
<dbReference type="GO" id="GO:0003964">
    <property type="term" value="F:RNA-directed DNA polymerase activity"/>
    <property type="evidence" value="ECO:0007669"/>
    <property type="project" value="UniProtKB-EC"/>
</dbReference>
<evidence type="ECO:0000313" key="14">
    <source>
        <dbReference type="EMBL" id="CAB0031837.1"/>
    </source>
</evidence>
<dbReference type="CDD" id="cd06488">
    <property type="entry name" value="p23_melusin_like"/>
    <property type="match status" value="1"/>
</dbReference>